<sequence length="435" mass="49540">MDNQLIGAMMQPGALDVLTVVPHSQICNEGFGFIASILQALPSYDETQQSVISIFFDYFRKTWVNLFKPNDWNISRQISPGELIVNRANNPLESYNSKFNNYFPTAHPNLNVFVHKLRDEAESFVRFQHECDIGTSVPPNHAPAVIASSDLIPEPYIAYLISTGNQSAVNAIYPVNCLFDNALEEQNQDYPQLVEAYHDRDVFPPLFDEPCLPVIAGTTDLQTAEITTVVLASTCSVGHRSEDYTGLNLPVENNERSVSHEIQPPIDIDDGEYGIIDLIEWNKLNEMRPVRYPCVWGNYYLEADDDEEVIQLTQERYNDWPTAPPICFHFVPFHILNAVNCLVQQEVVCIEGRPLRISKKPRRKYHDEVFIGPHHVILKLIKKLESNLDEEDDQQLDLIGYHIPGVGYFSWLRLLTISHAHDVLAVLNDPSIFCF</sequence>
<protein>
    <submittedName>
        <fullName evidence="1">Uncharacterized protein</fullName>
    </submittedName>
</protein>
<dbReference type="EMBL" id="HACM01006888">
    <property type="protein sequence ID" value="CRZ07330.1"/>
    <property type="molecule type" value="Transcribed_RNA"/>
</dbReference>
<name>A0A0H5QZE8_9EUKA</name>
<dbReference type="EMBL" id="HACM01006890">
    <property type="protein sequence ID" value="CRZ07332.1"/>
    <property type="molecule type" value="Transcribed_RNA"/>
</dbReference>
<proteinExistence type="predicted"/>
<dbReference type="EMBL" id="HACM01006896">
    <property type="protein sequence ID" value="CRZ07338.1"/>
    <property type="molecule type" value="Transcribed_RNA"/>
</dbReference>
<organism evidence="1">
    <name type="scientific">Spongospora subterranea</name>
    <dbReference type="NCBI Taxonomy" id="70186"/>
    <lineage>
        <taxon>Eukaryota</taxon>
        <taxon>Sar</taxon>
        <taxon>Rhizaria</taxon>
        <taxon>Endomyxa</taxon>
        <taxon>Phytomyxea</taxon>
        <taxon>Plasmodiophorida</taxon>
        <taxon>Plasmodiophoridae</taxon>
        <taxon>Spongospora</taxon>
    </lineage>
</organism>
<reference evidence="1" key="1">
    <citation type="submission" date="2015-04" db="EMBL/GenBank/DDBJ databases">
        <title>The genome sequence of the plant pathogenic Rhizarian Plasmodiophora brassicae reveals insights in its biotrophic life cycle and the origin of chitin synthesis.</title>
        <authorList>
            <person name="Schwelm A."/>
            <person name="Fogelqvist J."/>
            <person name="Knaust A."/>
            <person name="Julke S."/>
            <person name="Lilja T."/>
            <person name="Dhandapani V."/>
            <person name="Bonilla-Rosso G."/>
            <person name="Karlsson M."/>
            <person name="Shevchenko A."/>
            <person name="Choi S.R."/>
            <person name="Kim H.G."/>
            <person name="Park J.Y."/>
            <person name="Lim Y.P."/>
            <person name="Ludwig-Muller J."/>
            <person name="Dixelius C."/>
        </authorList>
    </citation>
    <scope>NUCLEOTIDE SEQUENCE</scope>
    <source>
        <tissue evidence="1">Potato root galls</tissue>
    </source>
</reference>
<dbReference type="AlphaFoldDB" id="A0A0H5QZE8"/>
<accession>A0A0H5QZE8</accession>
<evidence type="ECO:0000313" key="1">
    <source>
        <dbReference type="EMBL" id="CRZ07338.1"/>
    </source>
</evidence>